<keyword evidence="2" id="KW-1185">Reference proteome</keyword>
<evidence type="ECO:0000313" key="1">
    <source>
        <dbReference type="EMBL" id="GAS93038.1"/>
    </source>
</evidence>
<dbReference type="InterPro" id="IPR024520">
    <property type="entry name" value="DUF3558"/>
</dbReference>
<sequence length="151" mass="16089">MSAPAPLQPQPAASEEFDSGECNLVTDTDVTRLAGPDQFAQVLVSDAGCFWQENSLIDTIGAGMGISTWWYRGSSIDTELGVERLAGRSVTEVTIGGRKGFQASDANACSVYVAKGDDVITWSIQTLNPSALPDLCTVVGRLAQFTQERVD</sequence>
<dbReference type="Pfam" id="PF12079">
    <property type="entry name" value="DUF3558"/>
    <property type="match status" value="1"/>
</dbReference>
<protein>
    <recommendedName>
        <fullName evidence="3">LprB protein</fullName>
    </recommendedName>
</protein>
<accession>A0A100W7G5</accession>
<name>A0A100W7G5_MYCCR</name>
<dbReference type="AlphaFoldDB" id="A0A100W7G5"/>
<dbReference type="EMBL" id="BCSY01000004">
    <property type="protein sequence ID" value="GAS93038.1"/>
    <property type="molecule type" value="Genomic_DNA"/>
</dbReference>
<evidence type="ECO:0008006" key="3">
    <source>
        <dbReference type="Google" id="ProtNLM"/>
    </source>
</evidence>
<organism evidence="1 2">
    <name type="scientific">Mycolicibacterium canariasense</name>
    <name type="common">Mycobacterium canariasense</name>
    <dbReference type="NCBI Taxonomy" id="228230"/>
    <lineage>
        <taxon>Bacteria</taxon>
        <taxon>Bacillati</taxon>
        <taxon>Actinomycetota</taxon>
        <taxon>Actinomycetes</taxon>
        <taxon>Mycobacteriales</taxon>
        <taxon>Mycobacteriaceae</taxon>
        <taxon>Mycolicibacterium</taxon>
    </lineage>
</organism>
<comment type="caution">
    <text evidence="1">The sequence shown here is derived from an EMBL/GenBank/DDBJ whole genome shotgun (WGS) entry which is preliminary data.</text>
</comment>
<proteinExistence type="predicted"/>
<reference evidence="2" key="1">
    <citation type="journal article" date="2016" name="Genome Announc.">
        <title>Draft Genome Sequences of Five Rapidly Growing Mycobacterium Species, M. thermoresistibile, M. fortuitum subsp. acetamidolyticum, M. canariasense, M. brisbanense, and M. novocastrense.</title>
        <authorList>
            <person name="Katahira K."/>
            <person name="Ogura Y."/>
            <person name="Gotoh Y."/>
            <person name="Hayashi T."/>
        </authorList>
    </citation>
    <scope>NUCLEOTIDE SEQUENCE [LARGE SCALE GENOMIC DNA]</scope>
    <source>
        <strain evidence="2">JCM15298</strain>
    </source>
</reference>
<gene>
    <name evidence="1" type="ORF">RMCC_0005</name>
</gene>
<reference evidence="2" key="2">
    <citation type="submission" date="2016-02" db="EMBL/GenBank/DDBJ databases">
        <title>Draft genome sequence of five rapidly growing Mycobacterium species.</title>
        <authorList>
            <person name="Katahira K."/>
            <person name="Gotou Y."/>
            <person name="Iida K."/>
            <person name="Ogura Y."/>
            <person name="Hayashi T."/>
        </authorList>
    </citation>
    <scope>NUCLEOTIDE SEQUENCE [LARGE SCALE GENOMIC DNA]</scope>
    <source>
        <strain evidence="2">JCM15298</strain>
    </source>
</reference>
<dbReference type="STRING" id="228230.RMCC_0005"/>
<dbReference type="Proteomes" id="UP000069443">
    <property type="component" value="Unassembled WGS sequence"/>
</dbReference>
<evidence type="ECO:0000313" key="2">
    <source>
        <dbReference type="Proteomes" id="UP000069443"/>
    </source>
</evidence>